<organism evidence="2 3">
    <name type="scientific">Ampelomyces quisqualis</name>
    <name type="common">Powdery mildew agent</name>
    <dbReference type="NCBI Taxonomy" id="50730"/>
    <lineage>
        <taxon>Eukaryota</taxon>
        <taxon>Fungi</taxon>
        <taxon>Dikarya</taxon>
        <taxon>Ascomycota</taxon>
        <taxon>Pezizomycotina</taxon>
        <taxon>Dothideomycetes</taxon>
        <taxon>Pleosporomycetidae</taxon>
        <taxon>Pleosporales</taxon>
        <taxon>Pleosporineae</taxon>
        <taxon>Phaeosphaeriaceae</taxon>
        <taxon>Ampelomyces</taxon>
    </lineage>
</organism>
<name>A0A6A5Q8K4_AMPQU</name>
<evidence type="ECO:0000256" key="1">
    <source>
        <dbReference type="SAM" id="SignalP"/>
    </source>
</evidence>
<dbReference type="PANTHER" id="PTHR39599:SF1">
    <property type="entry name" value="GPI-ANCHORED PROTEIN (EUROFUNG)"/>
    <property type="match status" value="1"/>
</dbReference>
<dbReference type="EMBL" id="ML979146">
    <property type="protein sequence ID" value="KAF1911056.1"/>
    <property type="molecule type" value="Genomic_DNA"/>
</dbReference>
<dbReference type="PANTHER" id="PTHR39599">
    <property type="entry name" value="GPI-ANCHORED PROTEIN (EUROFUNG)-RELATED-RELATED"/>
    <property type="match status" value="1"/>
</dbReference>
<feature type="chain" id="PRO_5025404620" evidence="1">
    <location>
        <begin position="22"/>
        <end position="206"/>
    </location>
</feature>
<dbReference type="AlphaFoldDB" id="A0A6A5Q8K4"/>
<evidence type="ECO:0000313" key="3">
    <source>
        <dbReference type="Proteomes" id="UP000800096"/>
    </source>
</evidence>
<gene>
    <name evidence="2" type="ORF">BDU57DRAFT_108799</name>
</gene>
<protein>
    <submittedName>
        <fullName evidence="2">Uncharacterized protein</fullName>
    </submittedName>
</protein>
<dbReference type="OrthoDB" id="2426396at2759"/>
<reference evidence="2" key="1">
    <citation type="journal article" date="2020" name="Stud. Mycol.">
        <title>101 Dothideomycetes genomes: a test case for predicting lifestyles and emergence of pathogens.</title>
        <authorList>
            <person name="Haridas S."/>
            <person name="Albert R."/>
            <person name="Binder M."/>
            <person name="Bloem J."/>
            <person name="Labutti K."/>
            <person name="Salamov A."/>
            <person name="Andreopoulos B."/>
            <person name="Baker S."/>
            <person name="Barry K."/>
            <person name="Bills G."/>
            <person name="Bluhm B."/>
            <person name="Cannon C."/>
            <person name="Castanera R."/>
            <person name="Culley D."/>
            <person name="Daum C."/>
            <person name="Ezra D."/>
            <person name="Gonzalez J."/>
            <person name="Henrissat B."/>
            <person name="Kuo A."/>
            <person name="Liang C."/>
            <person name="Lipzen A."/>
            <person name="Lutzoni F."/>
            <person name="Magnuson J."/>
            <person name="Mondo S."/>
            <person name="Nolan M."/>
            <person name="Ohm R."/>
            <person name="Pangilinan J."/>
            <person name="Park H.-J."/>
            <person name="Ramirez L."/>
            <person name="Alfaro M."/>
            <person name="Sun H."/>
            <person name="Tritt A."/>
            <person name="Yoshinaga Y."/>
            <person name="Zwiers L.-H."/>
            <person name="Turgeon B."/>
            <person name="Goodwin S."/>
            <person name="Spatafora J."/>
            <person name="Crous P."/>
            <person name="Grigoriev I."/>
        </authorList>
    </citation>
    <scope>NUCLEOTIDE SEQUENCE</scope>
    <source>
        <strain evidence="2">HMLAC05119</strain>
    </source>
</reference>
<keyword evidence="1" id="KW-0732">Signal</keyword>
<evidence type="ECO:0000313" key="2">
    <source>
        <dbReference type="EMBL" id="KAF1911056.1"/>
    </source>
</evidence>
<proteinExistence type="predicted"/>
<feature type="signal peptide" evidence="1">
    <location>
        <begin position="1"/>
        <end position="21"/>
    </location>
</feature>
<sequence>MMRQFALCGLLALTLPSLSNAEPIAMPEATPQQLTNNAPFSGAVYIVSPDGGQVVAQGTNMCPASASVSCSNVNQPSWCCPANYVCASPANSNGLIGCCPNGNTCGGTVNIAQVTTVTVYPQQQTAIVYANPAPHTTVVNNNPNQVQGGFCATITMDGPDLPKAEQGNCGTILIVAGAPGLKAFGIGTTVVAVMLHMAFGRIFSRL</sequence>
<accession>A0A6A5Q8K4</accession>
<dbReference type="Proteomes" id="UP000800096">
    <property type="component" value="Unassembled WGS sequence"/>
</dbReference>
<keyword evidence="3" id="KW-1185">Reference proteome</keyword>